<dbReference type="Proteomes" id="UP001179952">
    <property type="component" value="Unassembled WGS sequence"/>
</dbReference>
<comment type="caution">
    <text evidence="1">The sequence shown here is derived from an EMBL/GenBank/DDBJ whole genome shotgun (WGS) entry which is preliminary data.</text>
</comment>
<name>A0AAV8ZZI8_ACOGR</name>
<reference evidence="1" key="1">
    <citation type="journal article" date="2023" name="Nat. Commun.">
        <title>Diploid and tetraploid genomes of Acorus and the evolution of monocots.</title>
        <authorList>
            <person name="Ma L."/>
            <person name="Liu K.W."/>
            <person name="Li Z."/>
            <person name="Hsiao Y.Y."/>
            <person name="Qi Y."/>
            <person name="Fu T."/>
            <person name="Tang G.D."/>
            <person name="Zhang D."/>
            <person name="Sun W.H."/>
            <person name="Liu D.K."/>
            <person name="Li Y."/>
            <person name="Chen G.Z."/>
            <person name="Liu X.D."/>
            <person name="Liao X.Y."/>
            <person name="Jiang Y.T."/>
            <person name="Yu X."/>
            <person name="Hao Y."/>
            <person name="Huang J."/>
            <person name="Zhao X.W."/>
            <person name="Ke S."/>
            <person name="Chen Y.Y."/>
            <person name="Wu W.L."/>
            <person name="Hsu J.L."/>
            <person name="Lin Y.F."/>
            <person name="Huang M.D."/>
            <person name="Li C.Y."/>
            <person name="Huang L."/>
            <person name="Wang Z.W."/>
            <person name="Zhao X."/>
            <person name="Zhong W.Y."/>
            <person name="Peng D.H."/>
            <person name="Ahmad S."/>
            <person name="Lan S."/>
            <person name="Zhang J.S."/>
            <person name="Tsai W.C."/>
            <person name="Van de Peer Y."/>
            <person name="Liu Z.J."/>
        </authorList>
    </citation>
    <scope>NUCLEOTIDE SEQUENCE</scope>
    <source>
        <strain evidence="1">SCP</strain>
    </source>
</reference>
<accession>A0AAV8ZZI8</accession>
<reference evidence="1" key="2">
    <citation type="submission" date="2023-06" db="EMBL/GenBank/DDBJ databases">
        <authorList>
            <person name="Ma L."/>
            <person name="Liu K.-W."/>
            <person name="Li Z."/>
            <person name="Hsiao Y.-Y."/>
            <person name="Qi Y."/>
            <person name="Fu T."/>
            <person name="Tang G."/>
            <person name="Zhang D."/>
            <person name="Sun W.-H."/>
            <person name="Liu D.-K."/>
            <person name="Li Y."/>
            <person name="Chen G.-Z."/>
            <person name="Liu X.-D."/>
            <person name="Liao X.-Y."/>
            <person name="Jiang Y.-T."/>
            <person name="Yu X."/>
            <person name="Hao Y."/>
            <person name="Huang J."/>
            <person name="Zhao X.-W."/>
            <person name="Ke S."/>
            <person name="Chen Y.-Y."/>
            <person name="Wu W.-L."/>
            <person name="Hsu J.-L."/>
            <person name="Lin Y.-F."/>
            <person name="Huang M.-D."/>
            <person name="Li C.-Y."/>
            <person name="Huang L."/>
            <person name="Wang Z.-W."/>
            <person name="Zhao X."/>
            <person name="Zhong W.-Y."/>
            <person name="Peng D.-H."/>
            <person name="Ahmad S."/>
            <person name="Lan S."/>
            <person name="Zhang J.-S."/>
            <person name="Tsai W.-C."/>
            <person name="Van De Peer Y."/>
            <person name="Liu Z.-J."/>
        </authorList>
    </citation>
    <scope>NUCLEOTIDE SEQUENCE</scope>
    <source>
        <strain evidence="1">SCP</strain>
        <tissue evidence="1">Leaves</tissue>
    </source>
</reference>
<dbReference type="AlphaFoldDB" id="A0AAV8ZZI8"/>
<organism evidence="1 2">
    <name type="scientific">Acorus gramineus</name>
    <name type="common">Dwarf sweet flag</name>
    <dbReference type="NCBI Taxonomy" id="55184"/>
    <lineage>
        <taxon>Eukaryota</taxon>
        <taxon>Viridiplantae</taxon>
        <taxon>Streptophyta</taxon>
        <taxon>Embryophyta</taxon>
        <taxon>Tracheophyta</taxon>
        <taxon>Spermatophyta</taxon>
        <taxon>Magnoliopsida</taxon>
        <taxon>Liliopsida</taxon>
        <taxon>Acoraceae</taxon>
        <taxon>Acorus</taxon>
    </lineage>
</organism>
<evidence type="ECO:0000313" key="2">
    <source>
        <dbReference type="Proteomes" id="UP001179952"/>
    </source>
</evidence>
<protein>
    <submittedName>
        <fullName evidence="1">Uncharacterized protein</fullName>
    </submittedName>
</protein>
<keyword evidence="2" id="KW-1185">Reference proteome</keyword>
<evidence type="ECO:0000313" key="1">
    <source>
        <dbReference type="EMBL" id="KAK1257026.1"/>
    </source>
</evidence>
<proteinExistence type="predicted"/>
<gene>
    <name evidence="1" type="ORF">QJS04_geneDACA020564</name>
</gene>
<sequence length="188" mass="20957">MLCLQIRQPLLHAPHSLRQSSSSHRRLALIPTVTGSNSGLEIFPVRHRCPHRSAPTQPLDTQRFTGNSLPNLLFNSQNTKEMPQGLVCPEGSHLHPYIDCLSLQLQKLSPRRSSLASNYPCSQSWVSYGGYITNTLCPQLRQLHNRPHLAHFACIVCHVAPRVAHDPASRVRDSACSRSRAKWSGQCG</sequence>
<dbReference type="EMBL" id="JAUJYN010000064">
    <property type="protein sequence ID" value="KAK1257026.1"/>
    <property type="molecule type" value="Genomic_DNA"/>
</dbReference>